<dbReference type="AlphaFoldDB" id="A0A5B8VZT8"/>
<dbReference type="Proteomes" id="UP000321362">
    <property type="component" value="Chromosome"/>
</dbReference>
<evidence type="ECO:0000313" key="1">
    <source>
        <dbReference type="EMBL" id="QEC76923.1"/>
    </source>
</evidence>
<organism evidence="1 2">
    <name type="scientific">Mucilaginibacter ginsenosidivorax</name>
    <dbReference type="NCBI Taxonomy" id="862126"/>
    <lineage>
        <taxon>Bacteria</taxon>
        <taxon>Pseudomonadati</taxon>
        <taxon>Bacteroidota</taxon>
        <taxon>Sphingobacteriia</taxon>
        <taxon>Sphingobacteriales</taxon>
        <taxon>Sphingobacteriaceae</taxon>
        <taxon>Mucilaginibacter</taxon>
    </lineage>
</organism>
<evidence type="ECO:0000313" key="2">
    <source>
        <dbReference type="Proteomes" id="UP000321362"/>
    </source>
</evidence>
<protein>
    <submittedName>
        <fullName evidence="1">DUF4249 domain-containing protein</fullName>
    </submittedName>
</protein>
<proteinExistence type="predicted"/>
<accession>A0A5B8VZT8</accession>
<dbReference type="InterPro" id="IPR025345">
    <property type="entry name" value="DUF4249"/>
</dbReference>
<dbReference type="EMBL" id="CP042437">
    <property type="protein sequence ID" value="QEC76923.1"/>
    <property type="molecule type" value="Genomic_DNA"/>
</dbReference>
<gene>
    <name evidence="1" type="ORF">FSB76_13575</name>
</gene>
<reference evidence="1 2" key="1">
    <citation type="journal article" date="2013" name="J. Microbiol.">
        <title>Mucilaginibacter ginsenosidivorax sp. nov., with ginsenoside converting activity isolated from sediment.</title>
        <authorList>
            <person name="Kim J.K."/>
            <person name="Choi T.E."/>
            <person name="Liu Q.M."/>
            <person name="Park H.Y."/>
            <person name="Yi T.H."/>
            <person name="Yoon M.H."/>
            <person name="Kim S.C."/>
            <person name="Im W.T."/>
        </authorList>
    </citation>
    <scope>NUCLEOTIDE SEQUENCE [LARGE SCALE GENOMIC DNA]</scope>
    <source>
        <strain evidence="1 2">KHI28</strain>
    </source>
</reference>
<keyword evidence="2" id="KW-1185">Reference proteome</keyword>
<dbReference type="Pfam" id="PF14054">
    <property type="entry name" value="DUF4249"/>
    <property type="match status" value="1"/>
</dbReference>
<sequence length="389" mass="43179">MKGNKHIWILILTAWCAAGCRKPYAPPVITNNKSYLVVEGNIDSGSDSTIITLSTTVNLNTHDTTTFQSGAQVSVEAEGGVSMPLQEQQYQPGRYYAAALNLDKTKKYRLHIVMPGNEYVSDYEGVKVNPPIDSVNYKIGSKGLQIFSNTHDPANNTRYYRWAYEEAWRFHSAFNSGLVVKNGAIVPRSSDEGIYYCYAGDRSSTIILASSAKLTQDVIFENPVILIPPNSEKLGIKYSILLKQYALTKAGYDFWENIKKNTEQLGSIFDAQPSQLVGNIHSVTHPNETVIGYISVTNMQSKRIYISSSALPASWQPDYKGSCELDSALFQNPNSKQNDVKVLILEGPLIPITTILKDSYVVLGYTASTLDCVDCRLRGKTEAPPFWTE</sequence>
<dbReference type="RefSeq" id="WP_147054156.1">
    <property type="nucleotide sequence ID" value="NZ_CP042437.1"/>
</dbReference>
<dbReference type="OrthoDB" id="1062680at2"/>
<dbReference type="KEGG" id="mgk:FSB76_13575"/>
<name>A0A5B8VZT8_9SPHI</name>